<dbReference type="PRINTS" id="PR00502">
    <property type="entry name" value="NUDIXFAMILY"/>
</dbReference>
<dbReference type="PROSITE" id="PS00893">
    <property type="entry name" value="NUDIX_BOX"/>
    <property type="match status" value="1"/>
</dbReference>
<evidence type="ECO:0000256" key="2">
    <source>
        <dbReference type="ARBA" id="ARBA00005582"/>
    </source>
</evidence>
<dbReference type="SUPFAM" id="SSF55811">
    <property type="entry name" value="Nudix"/>
    <property type="match status" value="1"/>
</dbReference>
<dbReference type="GO" id="GO:0035539">
    <property type="term" value="F:8-oxo-7,8-dihydrodeoxyguanosine triphosphate pyrophosphatase activity"/>
    <property type="evidence" value="ECO:0007669"/>
    <property type="project" value="UniProtKB-EC"/>
</dbReference>
<dbReference type="GO" id="GO:0046872">
    <property type="term" value="F:metal ion binding"/>
    <property type="evidence" value="ECO:0007669"/>
    <property type="project" value="UniProtKB-KW"/>
</dbReference>
<keyword evidence="9" id="KW-0234">DNA repair</keyword>
<reference evidence="14 15" key="1">
    <citation type="submission" date="2016-06" db="EMBL/GenBank/DDBJ databases">
        <authorList>
            <person name="Sutton G."/>
            <person name="Brinkac L."/>
            <person name="Sanka R."/>
            <person name="Adams M."/>
            <person name="Lau E."/>
            <person name="Garcia-Basteiro A."/>
            <person name="Lopez-Varela E."/>
            <person name="Palencia S."/>
        </authorList>
    </citation>
    <scope>NUCLEOTIDE SEQUENCE [LARGE SCALE GENOMIC DNA]</scope>
    <source>
        <strain evidence="14 15">1211594.5</strain>
    </source>
</reference>
<comment type="similarity">
    <text evidence="2 12">Belongs to the Nudix hydrolase family.</text>
</comment>
<dbReference type="EMBL" id="LZME01000037">
    <property type="protein sequence ID" value="OBK87828.1"/>
    <property type="molecule type" value="Genomic_DNA"/>
</dbReference>
<dbReference type="GO" id="GO:0044716">
    <property type="term" value="F:8-oxo-GDP phosphatase activity"/>
    <property type="evidence" value="ECO:0007669"/>
    <property type="project" value="TreeGrafter"/>
</dbReference>
<keyword evidence="3" id="KW-0515">Mutator protein</keyword>
<dbReference type="PROSITE" id="PS51462">
    <property type="entry name" value="NUDIX"/>
    <property type="match status" value="1"/>
</dbReference>
<dbReference type="Pfam" id="PF00293">
    <property type="entry name" value="NUDIX"/>
    <property type="match status" value="1"/>
</dbReference>
<dbReference type="AlphaFoldDB" id="A0AA91F262"/>
<evidence type="ECO:0000259" key="13">
    <source>
        <dbReference type="PROSITE" id="PS51462"/>
    </source>
</evidence>
<evidence type="ECO:0000256" key="11">
    <source>
        <dbReference type="ARBA" id="ARBA00038905"/>
    </source>
</evidence>
<keyword evidence="7 12" id="KW-0378">Hydrolase</keyword>
<evidence type="ECO:0000256" key="10">
    <source>
        <dbReference type="ARBA" id="ARBA00035861"/>
    </source>
</evidence>
<dbReference type="GO" id="GO:0006260">
    <property type="term" value="P:DNA replication"/>
    <property type="evidence" value="ECO:0007669"/>
    <property type="project" value="UniProtKB-KW"/>
</dbReference>
<evidence type="ECO:0000256" key="6">
    <source>
        <dbReference type="ARBA" id="ARBA00022763"/>
    </source>
</evidence>
<dbReference type="InterPro" id="IPR015797">
    <property type="entry name" value="NUDIX_hydrolase-like_dom_sf"/>
</dbReference>
<evidence type="ECO:0000256" key="7">
    <source>
        <dbReference type="ARBA" id="ARBA00022801"/>
    </source>
</evidence>
<evidence type="ECO:0000313" key="15">
    <source>
        <dbReference type="Proteomes" id="UP000093712"/>
    </source>
</evidence>
<evidence type="ECO:0000256" key="4">
    <source>
        <dbReference type="ARBA" id="ARBA00022705"/>
    </source>
</evidence>
<keyword evidence="4" id="KW-0235">DNA replication</keyword>
<dbReference type="GO" id="GO:0006281">
    <property type="term" value="P:DNA repair"/>
    <property type="evidence" value="ECO:0007669"/>
    <property type="project" value="UniProtKB-KW"/>
</dbReference>
<name>A0AA91F262_9MYCO</name>
<feature type="domain" description="Nudix hydrolase" evidence="13">
    <location>
        <begin position="3"/>
        <end position="151"/>
    </location>
</feature>
<dbReference type="EC" id="3.6.1.55" evidence="11"/>
<keyword evidence="8" id="KW-0460">Magnesium</keyword>
<dbReference type="InterPro" id="IPR020084">
    <property type="entry name" value="NUDIX_hydrolase_CS"/>
</dbReference>
<evidence type="ECO:0000256" key="12">
    <source>
        <dbReference type="RuleBase" id="RU003476"/>
    </source>
</evidence>
<comment type="caution">
    <text evidence="14">The sequence shown here is derived from an EMBL/GenBank/DDBJ whole genome shotgun (WGS) entry which is preliminary data.</text>
</comment>
<evidence type="ECO:0000256" key="5">
    <source>
        <dbReference type="ARBA" id="ARBA00022723"/>
    </source>
</evidence>
<comment type="cofactor">
    <cofactor evidence="1">
        <name>Mg(2+)</name>
        <dbReference type="ChEBI" id="CHEBI:18420"/>
    </cofactor>
</comment>
<protein>
    <recommendedName>
        <fullName evidence="11">8-oxo-dGTP diphosphatase</fullName>
        <ecNumber evidence="11">3.6.1.55</ecNumber>
    </recommendedName>
</protein>
<dbReference type="GO" id="GO:0044715">
    <property type="term" value="F:8-oxo-dGDP phosphatase activity"/>
    <property type="evidence" value="ECO:0007669"/>
    <property type="project" value="TreeGrafter"/>
</dbReference>
<dbReference type="InterPro" id="IPR020476">
    <property type="entry name" value="Nudix_hydrolase"/>
</dbReference>
<dbReference type="CDD" id="cd03425">
    <property type="entry name" value="NUDIX_MutT_NudA_like"/>
    <property type="match status" value="1"/>
</dbReference>
<evidence type="ECO:0000256" key="1">
    <source>
        <dbReference type="ARBA" id="ARBA00001946"/>
    </source>
</evidence>
<gene>
    <name evidence="14" type="ORF">A5649_17370</name>
</gene>
<keyword evidence="6" id="KW-0227">DNA damage</keyword>
<dbReference type="InterPro" id="IPR000086">
    <property type="entry name" value="NUDIX_hydrolase_dom"/>
</dbReference>
<accession>A0AA91F262</accession>
<dbReference type="Gene3D" id="3.90.79.10">
    <property type="entry name" value="Nucleoside Triphosphate Pyrophosphohydrolase"/>
    <property type="match status" value="1"/>
</dbReference>
<keyword evidence="5" id="KW-0479">Metal-binding</keyword>
<dbReference type="GO" id="GO:0008413">
    <property type="term" value="F:8-oxo-7,8-dihydroguanosine triphosphate pyrophosphatase activity"/>
    <property type="evidence" value="ECO:0007669"/>
    <property type="project" value="TreeGrafter"/>
</dbReference>
<dbReference type="InterPro" id="IPR047127">
    <property type="entry name" value="MutT-like"/>
</dbReference>
<proteinExistence type="inferred from homology"/>
<organism evidence="14 15">
    <name type="scientific">Mycolicibacter heraklionensis</name>
    <dbReference type="NCBI Taxonomy" id="512402"/>
    <lineage>
        <taxon>Bacteria</taxon>
        <taxon>Bacillati</taxon>
        <taxon>Actinomycetota</taxon>
        <taxon>Actinomycetes</taxon>
        <taxon>Mycobacteriales</taxon>
        <taxon>Mycobacteriaceae</taxon>
        <taxon>Mycolicibacter</taxon>
    </lineage>
</organism>
<evidence type="ECO:0000313" key="14">
    <source>
        <dbReference type="EMBL" id="OBK87828.1"/>
    </source>
</evidence>
<dbReference type="Proteomes" id="UP000093712">
    <property type="component" value="Unassembled WGS sequence"/>
</dbReference>
<evidence type="ECO:0000256" key="9">
    <source>
        <dbReference type="ARBA" id="ARBA00023204"/>
    </source>
</evidence>
<dbReference type="RefSeq" id="WP_065039399.1">
    <property type="nucleotide sequence ID" value="NZ_LZME01000037.1"/>
</dbReference>
<evidence type="ECO:0000256" key="3">
    <source>
        <dbReference type="ARBA" id="ARBA00022457"/>
    </source>
</evidence>
<dbReference type="PANTHER" id="PTHR47707:SF1">
    <property type="entry name" value="NUDIX HYDROLASE FAMILY PROTEIN"/>
    <property type="match status" value="1"/>
</dbReference>
<evidence type="ECO:0000256" key="8">
    <source>
        <dbReference type="ARBA" id="ARBA00022842"/>
    </source>
</evidence>
<sequence>MSPQIVVAGAVLAESAAGRTVLIAQRRRPPELAGRWELPGGKVMPGESESAALARELGEELGLDAGAIVVGERLGADVPLNPAVQRGSTQESGSWDRRMDPEMILRAYLVRLTSGEPQPHDHQALRWVTAVQLADVDWVPADRAWLPELAQALW</sequence>
<comment type="catalytic activity">
    <reaction evidence="10">
        <text>8-oxo-dGTP + H2O = 8-oxo-dGMP + diphosphate + H(+)</text>
        <dbReference type="Rhea" id="RHEA:31575"/>
        <dbReference type="ChEBI" id="CHEBI:15377"/>
        <dbReference type="ChEBI" id="CHEBI:15378"/>
        <dbReference type="ChEBI" id="CHEBI:33019"/>
        <dbReference type="ChEBI" id="CHEBI:63224"/>
        <dbReference type="ChEBI" id="CHEBI:77896"/>
        <dbReference type="EC" id="3.6.1.55"/>
    </reaction>
</comment>
<dbReference type="PANTHER" id="PTHR47707">
    <property type="entry name" value="8-OXO-DGTP DIPHOSPHATASE"/>
    <property type="match status" value="1"/>
</dbReference>